<feature type="transmembrane region" description="Helical" evidence="2">
    <location>
        <begin position="239"/>
        <end position="256"/>
    </location>
</feature>
<keyword evidence="2" id="KW-1133">Transmembrane helix</keyword>
<dbReference type="AlphaFoldDB" id="A0A543NK35"/>
<feature type="transmembrane region" description="Helical" evidence="2">
    <location>
        <begin position="362"/>
        <end position="385"/>
    </location>
</feature>
<dbReference type="InterPro" id="IPR011701">
    <property type="entry name" value="MFS"/>
</dbReference>
<feature type="transmembrane region" description="Helical" evidence="2">
    <location>
        <begin position="47"/>
        <end position="68"/>
    </location>
</feature>
<feature type="transmembrane region" description="Helical" evidence="2">
    <location>
        <begin position="80"/>
        <end position="101"/>
    </location>
</feature>
<keyword evidence="4" id="KW-1185">Reference proteome</keyword>
<feature type="transmembrane region" description="Helical" evidence="2">
    <location>
        <begin position="107"/>
        <end position="132"/>
    </location>
</feature>
<feature type="region of interest" description="Disordered" evidence="1">
    <location>
        <begin position="202"/>
        <end position="225"/>
    </location>
</feature>
<evidence type="ECO:0008006" key="5">
    <source>
        <dbReference type="Google" id="ProtNLM"/>
    </source>
</evidence>
<reference evidence="3 4" key="1">
    <citation type="submission" date="2019-06" db="EMBL/GenBank/DDBJ databases">
        <title>Sequencing the genomes of 1000 actinobacteria strains.</title>
        <authorList>
            <person name="Klenk H.-P."/>
        </authorList>
    </citation>
    <scope>NUCLEOTIDE SEQUENCE [LARGE SCALE GENOMIC DNA]</scope>
    <source>
        <strain evidence="3 4">DSM 45015</strain>
    </source>
</reference>
<evidence type="ECO:0000313" key="4">
    <source>
        <dbReference type="Proteomes" id="UP000317422"/>
    </source>
</evidence>
<comment type="caution">
    <text evidence="3">The sequence shown here is derived from an EMBL/GenBank/DDBJ whole genome shotgun (WGS) entry which is preliminary data.</text>
</comment>
<dbReference type="Pfam" id="PF07690">
    <property type="entry name" value="MFS_1"/>
    <property type="match status" value="1"/>
</dbReference>
<dbReference type="PANTHER" id="PTHR23542:SF1">
    <property type="entry name" value="MAJOR FACILITATOR SUPERFAMILY (MFS) PROFILE DOMAIN-CONTAINING PROTEIN"/>
    <property type="match status" value="1"/>
</dbReference>
<dbReference type="SUPFAM" id="SSF103473">
    <property type="entry name" value="MFS general substrate transporter"/>
    <property type="match status" value="1"/>
</dbReference>
<dbReference type="GO" id="GO:0022857">
    <property type="term" value="F:transmembrane transporter activity"/>
    <property type="evidence" value="ECO:0007669"/>
    <property type="project" value="InterPro"/>
</dbReference>
<accession>A0A543NK35</accession>
<feature type="transmembrane region" description="Helical" evidence="2">
    <location>
        <begin position="276"/>
        <end position="295"/>
    </location>
</feature>
<keyword evidence="2" id="KW-0812">Transmembrane</keyword>
<keyword evidence="2" id="KW-0472">Membrane</keyword>
<feature type="transmembrane region" description="Helical" evidence="2">
    <location>
        <begin position="391"/>
        <end position="412"/>
    </location>
</feature>
<feature type="transmembrane region" description="Helical" evidence="2">
    <location>
        <begin position="144"/>
        <end position="167"/>
    </location>
</feature>
<evidence type="ECO:0000313" key="3">
    <source>
        <dbReference type="EMBL" id="TQN32189.1"/>
    </source>
</evidence>
<feature type="compositionally biased region" description="Basic and acidic residues" evidence="1">
    <location>
        <begin position="216"/>
        <end position="225"/>
    </location>
</feature>
<gene>
    <name evidence="3" type="ORF">FHX37_2133</name>
</gene>
<sequence>MTDMHPLRVIAAERAIRPVLFWSFVARLPLGLVFEALLFGVQKTTGSLALAGTVTGVASLCTAMAAPLQGRLLDRTPKPRIITCFAAAQVLTLLVLAGVVYAGDAPAVLLIVLAAAAGGTIPSVTAMTRLTLKRTLPSTSLNTAYSLDATSLEIIFIAGPTLTALGTVLWDPAVIFAGSAALVLVGTGGFLATAGERLREPLAGTAEGGTGAEDGPSERDTAGRDADYASPLRRRRMPVIWFVAAIALSALPLGMIESSLIQLTVERQTSIAPVGVALSVLSAGSLVGGLVYAAVSWRARPSVQFVALSLLQAGLLLLLLPEPGFLAITALLAAVGLFVVPLMSLTFLLLDRMSPPENWAQTQSWGGAANTAGSAAGIALGGAVAGASGSFIGILAATGIAFVSIAVALPAFRALSDR</sequence>
<organism evidence="3 4">
    <name type="scientific">Haloactinospora alba</name>
    <dbReference type="NCBI Taxonomy" id="405555"/>
    <lineage>
        <taxon>Bacteria</taxon>
        <taxon>Bacillati</taxon>
        <taxon>Actinomycetota</taxon>
        <taxon>Actinomycetes</taxon>
        <taxon>Streptosporangiales</taxon>
        <taxon>Nocardiopsidaceae</taxon>
        <taxon>Haloactinospora</taxon>
    </lineage>
</organism>
<dbReference type="InterPro" id="IPR036259">
    <property type="entry name" value="MFS_trans_sf"/>
</dbReference>
<name>A0A543NK35_9ACTN</name>
<dbReference type="PANTHER" id="PTHR23542">
    <property type="match status" value="1"/>
</dbReference>
<feature type="transmembrane region" description="Helical" evidence="2">
    <location>
        <begin position="302"/>
        <end position="320"/>
    </location>
</feature>
<dbReference type="Proteomes" id="UP000317422">
    <property type="component" value="Unassembled WGS sequence"/>
</dbReference>
<dbReference type="EMBL" id="VFQC01000001">
    <property type="protein sequence ID" value="TQN32189.1"/>
    <property type="molecule type" value="Genomic_DNA"/>
</dbReference>
<feature type="transmembrane region" description="Helical" evidence="2">
    <location>
        <begin position="20"/>
        <end position="41"/>
    </location>
</feature>
<evidence type="ECO:0000256" key="1">
    <source>
        <dbReference type="SAM" id="MobiDB-lite"/>
    </source>
</evidence>
<feature type="transmembrane region" description="Helical" evidence="2">
    <location>
        <begin position="173"/>
        <end position="192"/>
    </location>
</feature>
<dbReference type="Gene3D" id="1.20.1250.20">
    <property type="entry name" value="MFS general substrate transporter like domains"/>
    <property type="match status" value="1"/>
</dbReference>
<protein>
    <recommendedName>
        <fullName evidence="5">MFS transporter</fullName>
    </recommendedName>
</protein>
<feature type="transmembrane region" description="Helical" evidence="2">
    <location>
        <begin position="326"/>
        <end position="350"/>
    </location>
</feature>
<proteinExistence type="predicted"/>
<evidence type="ECO:0000256" key="2">
    <source>
        <dbReference type="SAM" id="Phobius"/>
    </source>
</evidence>